<feature type="transmembrane region" description="Helical" evidence="7">
    <location>
        <begin position="141"/>
        <end position="161"/>
    </location>
</feature>
<evidence type="ECO:0000256" key="5">
    <source>
        <dbReference type="ARBA" id="ARBA00022989"/>
    </source>
</evidence>
<evidence type="ECO:0000259" key="8">
    <source>
        <dbReference type="PROSITE" id="PS50928"/>
    </source>
</evidence>
<keyword evidence="10" id="KW-1185">Reference proteome</keyword>
<evidence type="ECO:0000313" key="10">
    <source>
        <dbReference type="Proteomes" id="UP001235760"/>
    </source>
</evidence>
<keyword evidence="4 7" id="KW-0812">Transmembrane</keyword>
<reference evidence="9 10" key="1">
    <citation type="submission" date="2023-08" db="EMBL/GenBank/DDBJ databases">
        <authorList>
            <person name="Roldan D.M."/>
            <person name="Menes R.J."/>
        </authorList>
    </citation>
    <scope>NUCLEOTIDE SEQUENCE [LARGE SCALE GENOMIC DNA]</scope>
    <source>
        <strain evidence="9 10">CCM 2812</strain>
    </source>
</reference>
<dbReference type="PANTHER" id="PTHR30465">
    <property type="entry name" value="INNER MEMBRANE ABC TRANSPORTER"/>
    <property type="match status" value="1"/>
</dbReference>
<evidence type="ECO:0000256" key="7">
    <source>
        <dbReference type="RuleBase" id="RU363032"/>
    </source>
</evidence>
<dbReference type="Pfam" id="PF00528">
    <property type="entry name" value="BPD_transp_1"/>
    <property type="match status" value="1"/>
</dbReference>
<name>A0ABT9G3M3_LEPDI</name>
<dbReference type="RefSeq" id="WP_305749645.1">
    <property type="nucleotide sequence ID" value="NZ_JAUZEE010000005.1"/>
</dbReference>
<dbReference type="SUPFAM" id="SSF161098">
    <property type="entry name" value="MetI-like"/>
    <property type="match status" value="1"/>
</dbReference>
<evidence type="ECO:0000256" key="3">
    <source>
        <dbReference type="ARBA" id="ARBA00022475"/>
    </source>
</evidence>
<protein>
    <submittedName>
        <fullName evidence="9">ABC transporter permease</fullName>
    </submittedName>
</protein>
<evidence type="ECO:0000256" key="4">
    <source>
        <dbReference type="ARBA" id="ARBA00022692"/>
    </source>
</evidence>
<comment type="similarity">
    <text evidence="7">Belongs to the binding-protein-dependent transport system permease family.</text>
</comment>
<dbReference type="EMBL" id="JAUZEE010000005">
    <property type="protein sequence ID" value="MDP4301087.1"/>
    <property type="molecule type" value="Genomic_DNA"/>
</dbReference>
<dbReference type="PANTHER" id="PTHR30465:SF97">
    <property type="entry name" value="OPPB IN A BINDING PROTEIN-DEPENDENT TRANSPORT SYSTEM"/>
    <property type="match status" value="1"/>
</dbReference>
<evidence type="ECO:0000256" key="2">
    <source>
        <dbReference type="ARBA" id="ARBA00022448"/>
    </source>
</evidence>
<feature type="domain" description="ABC transmembrane type-1" evidence="8">
    <location>
        <begin position="99"/>
        <end position="308"/>
    </location>
</feature>
<keyword evidence="3" id="KW-1003">Cell membrane</keyword>
<comment type="caution">
    <text evidence="9">The sequence shown here is derived from an EMBL/GenBank/DDBJ whole genome shotgun (WGS) entry which is preliminary data.</text>
</comment>
<evidence type="ECO:0000256" key="6">
    <source>
        <dbReference type="ARBA" id="ARBA00023136"/>
    </source>
</evidence>
<gene>
    <name evidence="9" type="ORF">Q8X39_10610</name>
</gene>
<keyword evidence="2 7" id="KW-0813">Transport</keyword>
<accession>A0ABT9G3M3</accession>
<keyword evidence="6 7" id="KW-0472">Membrane</keyword>
<dbReference type="InterPro" id="IPR035906">
    <property type="entry name" value="MetI-like_sf"/>
</dbReference>
<feature type="transmembrane region" description="Helical" evidence="7">
    <location>
        <begin position="243"/>
        <end position="269"/>
    </location>
</feature>
<dbReference type="InterPro" id="IPR000515">
    <property type="entry name" value="MetI-like"/>
</dbReference>
<feature type="transmembrane region" description="Helical" evidence="7">
    <location>
        <begin position="99"/>
        <end position="121"/>
    </location>
</feature>
<comment type="subcellular location">
    <subcellularLocation>
        <location evidence="1 7">Cell membrane</location>
        <topology evidence="1 7">Multi-pass membrane protein</topology>
    </subcellularLocation>
</comment>
<feature type="transmembrane region" description="Helical" evidence="7">
    <location>
        <begin position="12"/>
        <end position="33"/>
    </location>
</feature>
<proteinExistence type="inferred from homology"/>
<dbReference type="Gene3D" id="1.10.3720.10">
    <property type="entry name" value="MetI-like"/>
    <property type="match status" value="1"/>
</dbReference>
<dbReference type="CDD" id="cd06261">
    <property type="entry name" value="TM_PBP2"/>
    <property type="match status" value="1"/>
</dbReference>
<evidence type="ECO:0000313" key="9">
    <source>
        <dbReference type="EMBL" id="MDP4301087.1"/>
    </source>
</evidence>
<dbReference type="PROSITE" id="PS50928">
    <property type="entry name" value="ABC_TM1"/>
    <property type="match status" value="1"/>
</dbReference>
<dbReference type="Proteomes" id="UP001235760">
    <property type="component" value="Unassembled WGS sequence"/>
</dbReference>
<feature type="transmembrane region" description="Helical" evidence="7">
    <location>
        <begin position="289"/>
        <end position="315"/>
    </location>
</feature>
<evidence type="ECO:0000256" key="1">
    <source>
        <dbReference type="ARBA" id="ARBA00004651"/>
    </source>
</evidence>
<organism evidence="9 10">
    <name type="scientific">Leptothrix discophora</name>
    <dbReference type="NCBI Taxonomy" id="89"/>
    <lineage>
        <taxon>Bacteria</taxon>
        <taxon>Pseudomonadati</taxon>
        <taxon>Pseudomonadota</taxon>
        <taxon>Betaproteobacteria</taxon>
        <taxon>Burkholderiales</taxon>
        <taxon>Sphaerotilaceae</taxon>
        <taxon>Leptothrix</taxon>
    </lineage>
</organism>
<feature type="transmembrane region" description="Helical" evidence="7">
    <location>
        <begin position="69"/>
        <end position="87"/>
    </location>
</feature>
<keyword evidence="5 7" id="KW-1133">Transmembrane helix</keyword>
<sequence length="322" mass="35120">MSARRRTLGWRLLRAALSVLGISAVLFTVLAVAPGDPLSELVMRPDVPPEVRHQLLHRYGLDQAPGWRYLAWLGSLLQGDWGWSYASHTDVRQLIGQRLPVTLAIVGGSQLLAIAVALPLGLKAGLAPGSAFDRSVSACAYLGYALPSFFTGLLLILLFSIQLDWLPFVYRTDLPQVGLARVIEQVRQSLMPMLVLASFQAATWLRHVRSAVLDVGRLDHVRLARSKGLPESLVIRRHVLPNALIPLVTLLALQLPVVFGGAIVTEQIFRVPGIGALLVDSVLRNDTPVLLAITFMLAILVVLANLVADLAYGWLDPRIAAR</sequence>